<dbReference type="Proteomes" id="UP001175000">
    <property type="component" value="Unassembled WGS sequence"/>
</dbReference>
<keyword evidence="3" id="KW-1185">Reference proteome</keyword>
<dbReference type="InterPro" id="IPR012340">
    <property type="entry name" value="NA-bd_OB-fold"/>
</dbReference>
<sequence>ANRIIIYAGAPESSALDWDSSQLLSDFQQPIAQFAGLGPDPGPDPGSVQTPAAPCPPSASTRAVWRSLSLEKGHLHTSFSQQYAAEFFTTSFHKDDDNTDGGDTAPDLSQFYEESYVAYQQQPATSQLVAAEESQHTFTTTGSFSTDNNTSFMSNASVKPPLLTTSAGSHSHLTDLRDIPSAAYLTSIHPQTMTCNLIVGMISLPPPRSIKTRWGSSHRLVEALVGDDTRAGFSITFWLPPPGNEAADALASTLAALRPADIVLLQNVALNVFSKRVYGYSLRRGLTQAHLLYRAKRDSEDAEGYYMAADLRLAKSDSAVHPQLEKARRVRDWAVQFVGQGDQGEAES</sequence>
<accession>A0AA39WKY5</accession>
<protein>
    <submittedName>
        <fullName evidence="2">Uncharacterized protein</fullName>
    </submittedName>
</protein>
<organism evidence="2 3">
    <name type="scientific">Immersiella caudata</name>
    <dbReference type="NCBI Taxonomy" id="314043"/>
    <lineage>
        <taxon>Eukaryota</taxon>
        <taxon>Fungi</taxon>
        <taxon>Dikarya</taxon>
        <taxon>Ascomycota</taxon>
        <taxon>Pezizomycotina</taxon>
        <taxon>Sordariomycetes</taxon>
        <taxon>Sordariomycetidae</taxon>
        <taxon>Sordariales</taxon>
        <taxon>Lasiosphaeriaceae</taxon>
        <taxon>Immersiella</taxon>
    </lineage>
</organism>
<evidence type="ECO:0000313" key="2">
    <source>
        <dbReference type="EMBL" id="KAK0617328.1"/>
    </source>
</evidence>
<name>A0AA39WKY5_9PEZI</name>
<dbReference type="EMBL" id="JAULSU010000005">
    <property type="protein sequence ID" value="KAK0617328.1"/>
    <property type="molecule type" value="Genomic_DNA"/>
</dbReference>
<dbReference type="Gene3D" id="2.40.50.140">
    <property type="entry name" value="Nucleic acid-binding proteins"/>
    <property type="match status" value="1"/>
</dbReference>
<evidence type="ECO:0000313" key="3">
    <source>
        <dbReference type="Proteomes" id="UP001175000"/>
    </source>
</evidence>
<gene>
    <name evidence="2" type="ORF">B0T14DRAFT_396389</name>
</gene>
<comment type="caution">
    <text evidence="2">The sequence shown here is derived from an EMBL/GenBank/DDBJ whole genome shotgun (WGS) entry which is preliminary data.</text>
</comment>
<feature type="non-terminal residue" evidence="2">
    <location>
        <position position="1"/>
    </location>
</feature>
<evidence type="ECO:0000256" key="1">
    <source>
        <dbReference type="SAM" id="MobiDB-lite"/>
    </source>
</evidence>
<feature type="region of interest" description="Disordered" evidence="1">
    <location>
        <begin position="33"/>
        <end position="58"/>
    </location>
</feature>
<reference evidence="2" key="1">
    <citation type="submission" date="2023-06" db="EMBL/GenBank/DDBJ databases">
        <title>Genome-scale phylogeny and comparative genomics of the fungal order Sordariales.</title>
        <authorList>
            <consortium name="Lawrence Berkeley National Laboratory"/>
            <person name="Hensen N."/>
            <person name="Bonometti L."/>
            <person name="Westerberg I."/>
            <person name="Brannstrom I.O."/>
            <person name="Guillou S."/>
            <person name="Cros-Aarteil S."/>
            <person name="Calhoun S."/>
            <person name="Haridas S."/>
            <person name="Kuo A."/>
            <person name="Mondo S."/>
            <person name="Pangilinan J."/>
            <person name="Riley R."/>
            <person name="Labutti K."/>
            <person name="Andreopoulos B."/>
            <person name="Lipzen A."/>
            <person name="Chen C."/>
            <person name="Yanf M."/>
            <person name="Daum C."/>
            <person name="Ng V."/>
            <person name="Clum A."/>
            <person name="Steindorff A."/>
            <person name="Ohm R."/>
            <person name="Martin F."/>
            <person name="Silar P."/>
            <person name="Natvig D."/>
            <person name="Lalanne C."/>
            <person name="Gautier V."/>
            <person name="Ament-Velasquez S.L."/>
            <person name="Kruys A."/>
            <person name="Hutchinson M.I."/>
            <person name="Powell A.J."/>
            <person name="Barry K."/>
            <person name="Miller A.N."/>
            <person name="Grigoriev I.V."/>
            <person name="Debuchy R."/>
            <person name="Gladieux P."/>
            <person name="Thoren M.H."/>
            <person name="Johannesson H."/>
        </authorList>
    </citation>
    <scope>NUCLEOTIDE SEQUENCE</scope>
    <source>
        <strain evidence="2">CBS 606.72</strain>
    </source>
</reference>
<dbReference type="AlphaFoldDB" id="A0AA39WKY5"/>
<feature type="non-terminal residue" evidence="2">
    <location>
        <position position="348"/>
    </location>
</feature>
<proteinExistence type="predicted"/>